<dbReference type="Pfam" id="PF01992">
    <property type="entry name" value="vATP-synt_AC39"/>
    <property type="match status" value="1"/>
</dbReference>
<keyword evidence="2" id="KW-1185">Reference proteome</keyword>
<dbReference type="SUPFAM" id="SSF103486">
    <property type="entry name" value="V-type ATP synthase subunit C"/>
    <property type="match status" value="1"/>
</dbReference>
<dbReference type="PANTHER" id="PTHR11028">
    <property type="entry name" value="VACUOLAR ATP SYNTHASE SUBUNIT AC39"/>
    <property type="match status" value="1"/>
</dbReference>
<dbReference type="AlphaFoldDB" id="A0ABD3RSH0"/>
<accession>A0ABD3RSH0</accession>
<dbReference type="InterPro" id="IPR036079">
    <property type="entry name" value="ATPase_csu/dsu_sf"/>
</dbReference>
<proteinExistence type="predicted"/>
<organism evidence="1 2">
    <name type="scientific">Cyclostephanos tholiformis</name>
    <dbReference type="NCBI Taxonomy" id="382380"/>
    <lineage>
        <taxon>Eukaryota</taxon>
        <taxon>Sar</taxon>
        <taxon>Stramenopiles</taxon>
        <taxon>Ochrophyta</taxon>
        <taxon>Bacillariophyta</taxon>
        <taxon>Coscinodiscophyceae</taxon>
        <taxon>Thalassiosirophycidae</taxon>
        <taxon>Stephanodiscales</taxon>
        <taxon>Stephanodiscaceae</taxon>
        <taxon>Cyclostephanos</taxon>
    </lineage>
</organism>
<comment type="caution">
    <text evidence="1">The sequence shown here is derived from an EMBL/GenBank/DDBJ whole genome shotgun (WGS) entry which is preliminary data.</text>
</comment>
<dbReference type="InterPro" id="IPR016727">
    <property type="entry name" value="ATPase_V0-cplx_dsu"/>
</dbReference>
<protein>
    <submittedName>
        <fullName evidence="1">Uncharacterized protein</fullName>
    </submittedName>
</protein>
<evidence type="ECO:0000313" key="2">
    <source>
        <dbReference type="Proteomes" id="UP001530377"/>
    </source>
</evidence>
<reference evidence="1 2" key="1">
    <citation type="submission" date="2024-10" db="EMBL/GenBank/DDBJ databases">
        <title>Updated reference genomes for cyclostephanoid diatoms.</title>
        <authorList>
            <person name="Roberts W.R."/>
            <person name="Alverson A.J."/>
        </authorList>
    </citation>
    <scope>NUCLEOTIDE SEQUENCE [LARGE SCALE GENOMIC DNA]</scope>
    <source>
        <strain evidence="1 2">AJA228-03</strain>
    </source>
</reference>
<evidence type="ECO:0000313" key="1">
    <source>
        <dbReference type="EMBL" id="KAL3815892.1"/>
    </source>
</evidence>
<dbReference type="EMBL" id="JALLPB020000177">
    <property type="protein sequence ID" value="KAL3815892.1"/>
    <property type="molecule type" value="Genomic_DNA"/>
</dbReference>
<dbReference type="InterPro" id="IPR002843">
    <property type="entry name" value="ATPase_V0-cplx_csu/dsu"/>
</dbReference>
<sequence length="85" mass="9205">MATPAPKSTPGNMAIFNILHGFPEALVRGMRSSFLADADYHHLTQCETLDDVRLNLSETDYGDALADMNTLIPTGLQKAAVEKVS</sequence>
<dbReference type="Proteomes" id="UP001530377">
    <property type="component" value="Unassembled WGS sequence"/>
</dbReference>
<name>A0ABD3RSH0_9STRA</name>
<gene>
    <name evidence="1" type="ORF">ACHAXA_001941</name>
</gene>